<evidence type="ECO:0000313" key="2">
    <source>
        <dbReference type="Proteomes" id="UP000034739"/>
    </source>
</evidence>
<proteinExistence type="predicted"/>
<dbReference type="Gene3D" id="3.40.50.2020">
    <property type="match status" value="1"/>
</dbReference>
<dbReference type="Proteomes" id="UP000034739">
    <property type="component" value="Unassembled WGS sequence"/>
</dbReference>
<dbReference type="AlphaFoldDB" id="A0A0G1W5Y0"/>
<gene>
    <name evidence="1" type="ORF">UY16_C0068G0004</name>
</gene>
<dbReference type="SUPFAM" id="SSF53271">
    <property type="entry name" value="PRTase-like"/>
    <property type="match status" value="1"/>
</dbReference>
<dbReference type="InterPro" id="IPR029057">
    <property type="entry name" value="PRTase-like"/>
</dbReference>
<protein>
    <recommendedName>
        <fullName evidence="3">Phosphoribosyltransferase domain-containing protein</fullName>
    </recommendedName>
</protein>
<accession>A0A0G1W5Y0</accession>
<name>A0A0G1W5Y0_9BACT</name>
<reference evidence="1 2" key="1">
    <citation type="journal article" date="2015" name="Nature">
        <title>rRNA introns, odd ribosomes, and small enigmatic genomes across a large radiation of phyla.</title>
        <authorList>
            <person name="Brown C.T."/>
            <person name="Hug L.A."/>
            <person name="Thomas B.C."/>
            <person name="Sharon I."/>
            <person name="Castelle C.J."/>
            <person name="Singh A."/>
            <person name="Wilkins M.J."/>
            <person name="Williams K.H."/>
            <person name="Banfield J.F."/>
        </authorList>
    </citation>
    <scope>NUCLEOTIDE SEQUENCE [LARGE SCALE GENOMIC DNA]</scope>
</reference>
<organism evidence="1 2">
    <name type="scientific">Candidatus Gottesmanbacteria bacterium GW2011_GWA2_47_9</name>
    <dbReference type="NCBI Taxonomy" id="1618445"/>
    <lineage>
        <taxon>Bacteria</taxon>
        <taxon>Candidatus Gottesmaniibacteriota</taxon>
    </lineage>
</organism>
<evidence type="ECO:0008006" key="3">
    <source>
        <dbReference type="Google" id="ProtNLM"/>
    </source>
</evidence>
<sequence length="264" mass="29236">MARAEYKLVKSAPLHTPDASLPPGDHRFYTQKDVWYDNNGPYIAITLENATVKLYGMNVPKDQPDNPQATIFRVDVSTPELFKPAARVLARMILQSDPDALVTPRSSKSELCIQRAVALANRMRQQQGKAPVPLFQLLGATPDQGLPNIPEEDITTYRSIVQEKVMAVNPHDKEALKGMNGKRIAAIDDGISEGGTLQAMQTTLNRLLELNPQREIPAIFLFREVALIDDHAPEDVPLPSPTIQYAFTIPALIPPIPQFTQPQS</sequence>
<comment type="caution">
    <text evidence="1">The sequence shown here is derived from an EMBL/GenBank/DDBJ whole genome shotgun (WGS) entry which is preliminary data.</text>
</comment>
<dbReference type="EMBL" id="LCOY01000068">
    <property type="protein sequence ID" value="KKU85803.1"/>
    <property type="molecule type" value="Genomic_DNA"/>
</dbReference>
<evidence type="ECO:0000313" key="1">
    <source>
        <dbReference type="EMBL" id="KKU85803.1"/>
    </source>
</evidence>